<gene>
    <name evidence="5" type="ORF">GX355_11355</name>
</gene>
<sequence>SILYFIESIEYERQIKDLSNDQVSLPEHHFVLISEEIEHEYWKFVERGAKDAESHFGVYVEYIGPHKSNPAEQVKLFDMAIAKKVDGIIVQALNDEMFTPLIDRAIDKGIPVITIDTDEPNSSRIAYIGTDNYRSGQLAGQALIEDLDGEVYIGIISNSFESTHQQQRVQGFIDVVEEVPDIKVVAMEESNNSRIGAAEKADKILREYPEITAFYGTSALDGLGIASSLMAMERDDIYIIAFDTLEETLYLLKQGKINAIVSQEPYEMGFRSVGVLHDIFHGKEVNEVNHTNTRVIRRP</sequence>
<comment type="similarity">
    <text evidence="2">Belongs to the bacterial solute-binding protein 2 family.</text>
</comment>
<dbReference type="GO" id="GO:0030313">
    <property type="term" value="C:cell envelope"/>
    <property type="evidence" value="ECO:0007669"/>
    <property type="project" value="UniProtKB-SubCell"/>
</dbReference>
<dbReference type="EMBL" id="JAAYSM010000403">
    <property type="protein sequence ID" value="NLJ19442.1"/>
    <property type="molecule type" value="Genomic_DNA"/>
</dbReference>
<evidence type="ECO:0000256" key="1">
    <source>
        <dbReference type="ARBA" id="ARBA00004196"/>
    </source>
</evidence>
<dbReference type="PANTHER" id="PTHR46847">
    <property type="entry name" value="D-ALLOSE-BINDING PERIPLASMIC PROTEIN-RELATED"/>
    <property type="match status" value="1"/>
</dbReference>
<dbReference type="SUPFAM" id="SSF53822">
    <property type="entry name" value="Periplasmic binding protein-like I"/>
    <property type="match status" value="1"/>
</dbReference>
<dbReference type="InterPro" id="IPR025997">
    <property type="entry name" value="SBP_2_dom"/>
</dbReference>
<accession>A0A7X8C5M9</accession>
<dbReference type="RefSeq" id="WP_276649991.1">
    <property type="nucleotide sequence ID" value="NZ_JAAYSM010000403.1"/>
</dbReference>
<comment type="caution">
    <text evidence="5">The sequence shown here is derived from an EMBL/GenBank/DDBJ whole genome shotgun (WGS) entry which is preliminary data.</text>
</comment>
<keyword evidence="3" id="KW-0732">Signal</keyword>
<protein>
    <submittedName>
        <fullName evidence="5">Sugar ABC transporter substrate-binding protein</fullName>
    </submittedName>
</protein>
<feature type="domain" description="Periplasmic binding protein" evidence="4">
    <location>
        <begin position="31"/>
        <end position="284"/>
    </location>
</feature>
<dbReference type="Gene3D" id="3.40.50.2300">
    <property type="match status" value="2"/>
</dbReference>
<evidence type="ECO:0000256" key="3">
    <source>
        <dbReference type="ARBA" id="ARBA00022729"/>
    </source>
</evidence>
<reference evidence="5 6" key="1">
    <citation type="journal article" date="2020" name="Biotechnol. Biofuels">
        <title>New insights from the biogas microbiome by comprehensive genome-resolved metagenomics of nearly 1600 species originating from multiple anaerobic digesters.</title>
        <authorList>
            <person name="Campanaro S."/>
            <person name="Treu L."/>
            <person name="Rodriguez-R L.M."/>
            <person name="Kovalovszki A."/>
            <person name="Ziels R.M."/>
            <person name="Maus I."/>
            <person name="Zhu X."/>
            <person name="Kougias P.G."/>
            <person name="Basile A."/>
            <person name="Luo G."/>
            <person name="Schluter A."/>
            <person name="Konstantinidis K.T."/>
            <person name="Angelidaki I."/>
        </authorList>
    </citation>
    <scope>NUCLEOTIDE SEQUENCE [LARGE SCALE GENOMIC DNA]</scope>
    <source>
        <strain evidence="5">AS23ysBPME_34</strain>
    </source>
</reference>
<dbReference type="CDD" id="cd06314">
    <property type="entry name" value="PBP1_tmGBP"/>
    <property type="match status" value="1"/>
</dbReference>
<dbReference type="InterPro" id="IPR028082">
    <property type="entry name" value="Peripla_BP_I"/>
</dbReference>
<dbReference type="GO" id="GO:0030246">
    <property type="term" value="F:carbohydrate binding"/>
    <property type="evidence" value="ECO:0007669"/>
    <property type="project" value="UniProtKB-ARBA"/>
</dbReference>
<evidence type="ECO:0000313" key="6">
    <source>
        <dbReference type="Proteomes" id="UP000541058"/>
    </source>
</evidence>
<name>A0A7X8C5M9_9LACT</name>
<dbReference type="Proteomes" id="UP000541058">
    <property type="component" value="Unassembled WGS sequence"/>
</dbReference>
<evidence type="ECO:0000256" key="2">
    <source>
        <dbReference type="ARBA" id="ARBA00007639"/>
    </source>
</evidence>
<evidence type="ECO:0000259" key="4">
    <source>
        <dbReference type="Pfam" id="PF13407"/>
    </source>
</evidence>
<evidence type="ECO:0000313" key="5">
    <source>
        <dbReference type="EMBL" id="NLJ19442.1"/>
    </source>
</evidence>
<dbReference type="Pfam" id="PF13407">
    <property type="entry name" value="Peripla_BP_4"/>
    <property type="match status" value="1"/>
</dbReference>
<comment type="subcellular location">
    <subcellularLocation>
        <location evidence="1">Cell envelope</location>
    </subcellularLocation>
</comment>
<organism evidence="5 6">
    <name type="scientific">Globicatella sulfidifaciens</name>
    <dbReference type="NCBI Taxonomy" id="136093"/>
    <lineage>
        <taxon>Bacteria</taxon>
        <taxon>Bacillati</taxon>
        <taxon>Bacillota</taxon>
        <taxon>Bacilli</taxon>
        <taxon>Lactobacillales</taxon>
        <taxon>Aerococcaceae</taxon>
        <taxon>Globicatella</taxon>
    </lineage>
</organism>
<dbReference type="AlphaFoldDB" id="A0A7X8C5M9"/>
<proteinExistence type="inferred from homology"/>
<dbReference type="PANTHER" id="PTHR46847:SF1">
    <property type="entry name" value="D-ALLOSE-BINDING PERIPLASMIC PROTEIN-RELATED"/>
    <property type="match status" value="1"/>
</dbReference>
<feature type="non-terminal residue" evidence="5">
    <location>
        <position position="1"/>
    </location>
</feature>